<feature type="non-terminal residue" evidence="6">
    <location>
        <position position="1"/>
    </location>
</feature>
<feature type="coiled-coil region" evidence="5">
    <location>
        <begin position="514"/>
        <end position="572"/>
    </location>
</feature>
<dbReference type="Gene3D" id="1.20.1170.10">
    <property type="match status" value="1"/>
</dbReference>
<comment type="subcellular location">
    <subcellularLocation>
        <location evidence="1">Endomembrane system</location>
    </subcellularLocation>
</comment>
<keyword evidence="4" id="KW-0472">Membrane</keyword>
<dbReference type="Gene3D" id="1.20.58.60">
    <property type="match status" value="3"/>
</dbReference>
<feature type="coiled-coil region" evidence="5">
    <location>
        <begin position="986"/>
        <end position="1020"/>
    </location>
</feature>
<dbReference type="AlphaFoldDB" id="A0A8S4Q9G3"/>
<dbReference type="OrthoDB" id="6153474at2759"/>
<gene>
    <name evidence="6" type="ORF">OFUS_LOCUS26708</name>
</gene>
<keyword evidence="2" id="KW-0597">Phosphoprotein</keyword>
<keyword evidence="7" id="KW-1185">Reference proteome</keyword>
<feature type="non-terminal residue" evidence="6">
    <location>
        <position position="1144"/>
    </location>
</feature>
<feature type="coiled-coil region" evidence="5">
    <location>
        <begin position="70"/>
        <end position="97"/>
    </location>
</feature>
<organism evidence="6 7">
    <name type="scientific">Owenia fusiformis</name>
    <name type="common">Polychaete worm</name>
    <dbReference type="NCBI Taxonomy" id="6347"/>
    <lineage>
        <taxon>Eukaryota</taxon>
        <taxon>Metazoa</taxon>
        <taxon>Spiralia</taxon>
        <taxon>Lophotrochozoa</taxon>
        <taxon>Annelida</taxon>
        <taxon>Polychaeta</taxon>
        <taxon>Sedentaria</taxon>
        <taxon>Canalipalpata</taxon>
        <taxon>Sabellida</taxon>
        <taxon>Oweniida</taxon>
        <taxon>Oweniidae</taxon>
        <taxon>Owenia</taxon>
    </lineage>
</organism>
<evidence type="ECO:0000256" key="4">
    <source>
        <dbReference type="ARBA" id="ARBA00023136"/>
    </source>
</evidence>
<proteinExistence type="predicted"/>
<dbReference type="SMART" id="SM00150">
    <property type="entry name" value="SPEC"/>
    <property type="match status" value="6"/>
</dbReference>
<evidence type="ECO:0000256" key="2">
    <source>
        <dbReference type="ARBA" id="ARBA00022553"/>
    </source>
</evidence>
<feature type="coiled-coil region" evidence="5">
    <location>
        <begin position="395"/>
        <end position="425"/>
    </location>
</feature>
<evidence type="ECO:0000256" key="1">
    <source>
        <dbReference type="ARBA" id="ARBA00004308"/>
    </source>
</evidence>
<keyword evidence="3" id="KW-0677">Repeat</keyword>
<evidence type="ECO:0000256" key="5">
    <source>
        <dbReference type="SAM" id="Coils"/>
    </source>
</evidence>
<feature type="coiled-coil region" evidence="5">
    <location>
        <begin position="775"/>
        <end position="823"/>
    </location>
</feature>
<evidence type="ECO:0000313" key="7">
    <source>
        <dbReference type="Proteomes" id="UP000749559"/>
    </source>
</evidence>
<comment type="caution">
    <text evidence="6">The sequence shown here is derived from an EMBL/GenBank/DDBJ whole genome shotgun (WGS) entry which is preliminary data.</text>
</comment>
<reference evidence="6" key="1">
    <citation type="submission" date="2022-03" db="EMBL/GenBank/DDBJ databases">
        <authorList>
            <person name="Martin C."/>
        </authorList>
    </citation>
    <scope>NUCLEOTIDE SEQUENCE</scope>
</reference>
<name>A0A8S4Q9G3_OWEFU</name>
<dbReference type="PANTHER" id="PTHR14514:SF7">
    <property type="entry name" value="KASH DOMAIN-CONTAINING PROTEIN"/>
    <property type="match status" value="1"/>
</dbReference>
<feature type="coiled-coil region" evidence="5">
    <location>
        <begin position="6"/>
        <end position="40"/>
    </location>
</feature>
<keyword evidence="5" id="KW-0175">Coiled coil</keyword>
<protein>
    <submittedName>
        <fullName evidence="6">Uncharacterized protein</fullName>
    </submittedName>
</protein>
<dbReference type="Proteomes" id="UP000749559">
    <property type="component" value="Unassembled WGS sequence"/>
</dbReference>
<dbReference type="InterPro" id="IPR018159">
    <property type="entry name" value="Spectrin/alpha-actinin"/>
</dbReference>
<dbReference type="EMBL" id="CAIIXF020000247">
    <property type="protein sequence ID" value="CAH1803087.1"/>
    <property type="molecule type" value="Genomic_DNA"/>
</dbReference>
<evidence type="ECO:0000256" key="3">
    <source>
        <dbReference type="ARBA" id="ARBA00022737"/>
    </source>
</evidence>
<evidence type="ECO:0000313" key="6">
    <source>
        <dbReference type="EMBL" id="CAH1803087.1"/>
    </source>
</evidence>
<dbReference type="SUPFAM" id="SSF46966">
    <property type="entry name" value="Spectrin repeat"/>
    <property type="match status" value="7"/>
</dbReference>
<dbReference type="Gene3D" id="1.10.287.1490">
    <property type="match status" value="1"/>
</dbReference>
<accession>A0A8S4Q9G3</accession>
<sequence>QIQSQLGNLEDSYLSLQATAEQIKERLAEILERWEEYKATVQDCQVYMEGSWSTWASTIEPLVTNSLEHCEQLLTSANEMSIELDAYKQKLSSQQQRCASMGSIESLEQLDLSTTSELTTLAEHTNDQLSTSIDKVTEVVSKLKELLKQWQTVEKQKTQLHEWLNAREADLQEFESKPAKLHMDAAEHELQQLKDSQQDIKAKQPSIESLFEQHTQLTSHTAEIADADIEEIQNGHKSVLERIDKLISSRSDWLSEILDYHTQFKDLNANVEKLETDIERIHNDIDVTVADRAEEIKRVSFQLSGLEDQLGNTKARAESVQGSVSKHDDQLVQDQIRDLEQRFTELSKKTKDQLAECDTILVNYDTIIVDLDSYSVWMQDKQTKLEAGTLCSYKMEEAISRQQHIECLVEELETKEDEVDELVVRGEDLRGNLSRHERDIIDRQLQTLRLDHHKLLEKSRDECKLCSRAVEVRTELHALIEKISVWLEEREKVVSCLEPMKLRSSEIQEQINKNKAVLSEISAFEVNLVRLEKQTCELECSEESKPELLETAKDLSDRYSKLKTELQTWIDNAKTALPIRKKFETDIVAIETWQTEVNGQLNKEVSLEAPIDTLKDHARKLQDQEKKQSQMAALLQQLTLTSEQFENLSEAEQQSLQEQITMVTHTMTTISQSITTMHVTLTEATESRNKFNEEIKASAAVVSTVQEDLKRLTGPIGPRVEDAQTLIEQFVDIQDTLADLSPDLGQLEQSKEQLASQGQISVQQDQDLVQLTALYEQLTQQVSERLELLRQAESLREDFTEERSELEQQVKQTQDEMDSMAHMGVSVPVKLDRYQSLVSSLSLQQVPLEKLNDKAKQIASQTLPEDSHSVLSQANTLQSTLETMLKQCQRKAKECQEVLDERQTFSEDLEKALTFLKQKNDVTKQHSTLGLDSQSITKEYTTLEQVSKEVNDCIRSIRLKIEDQKMKFDESDEPMTLDLADNIDEFEELESTLKKNIKAMDQVLNEAKVAREEYDALYDEVASWVRSCEEQLKDPYSGIEYNLLEDQLTEHREYYADENQQHLVLDKLMDLSEAIIVTLDKNDEQTLTQSLTNLTNKVSSTIGKAAKKETKLQQHLDNWNEYQSLLSQAGKAIDDGEMAWSTID</sequence>
<feature type="coiled-coil region" evidence="5">
    <location>
        <begin position="257"/>
        <end position="284"/>
    </location>
</feature>
<dbReference type="PANTHER" id="PTHR14514">
    <property type="entry name" value="PKA ANCHORING PROTEIN"/>
    <property type="match status" value="1"/>
</dbReference>